<dbReference type="InterPro" id="IPR017853">
    <property type="entry name" value="GH"/>
</dbReference>
<feature type="domain" description="Glycosyl hydrolase family 13 catalytic" evidence="1">
    <location>
        <begin position="6"/>
        <end position="77"/>
    </location>
</feature>
<dbReference type="STRING" id="1043005.A0A074YPN1"/>
<dbReference type="EMBL" id="KL584752">
    <property type="protein sequence ID" value="KEQ98094.1"/>
    <property type="molecule type" value="Genomic_DNA"/>
</dbReference>
<evidence type="ECO:0000259" key="1">
    <source>
        <dbReference type="Pfam" id="PF00128"/>
    </source>
</evidence>
<gene>
    <name evidence="2" type="ORF">AUEXF2481DRAFT_36601</name>
</gene>
<keyword evidence="2" id="KW-0378">Hydrolase</keyword>
<organism evidence="2 3">
    <name type="scientific">Aureobasidium subglaciale (strain EXF-2481)</name>
    <name type="common">Aureobasidium pullulans var. subglaciale</name>
    <dbReference type="NCBI Taxonomy" id="1043005"/>
    <lineage>
        <taxon>Eukaryota</taxon>
        <taxon>Fungi</taxon>
        <taxon>Dikarya</taxon>
        <taxon>Ascomycota</taxon>
        <taxon>Pezizomycotina</taxon>
        <taxon>Dothideomycetes</taxon>
        <taxon>Dothideomycetidae</taxon>
        <taxon>Dothideales</taxon>
        <taxon>Saccotheciaceae</taxon>
        <taxon>Aureobasidium</taxon>
    </lineage>
</organism>
<evidence type="ECO:0000313" key="2">
    <source>
        <dbReference type="EMBL" id="KEQ98094.1"/>
    </source>
</evidence>
<reference evidence="2 3" key="1">
    <citation type="journal article" date="2014" name="BMC Genomics">
        <title>Genome sequencing of four Aureobasidium pullulans varieties: biotechnological potential, stress tolerance, and description of new species.</title>
        <authorList>
            <person name="Gostin Ar C."/>
            <person name="Ohm R.A."/>
            <person name="Kogej T."/>
            <person name="Sonjak S."/>
            <person name="Turk M."/>
            <person name="Zajc J."/>
            <person name="Zalar P."/>
            <person name="Grube M."/>
            <person name="Sun H."/>
            <person name="Han J."/>
            <person name="Sharma A."/>
            <person name="Chiniquy J."/>
            <person name="Ngan C.Y."/>
            <person name="Lipzen A."/>
            <person name="Barry K."/>
            <person name="Grigoriev I.V."/>
            <person name="Gunde-Cimerman N."/>
        </authorList>
    </citation>
    <scope>NUCLEOTIDE SEQUENCE [LARGE SCALE GENOMIC DNA]</scope>
    <source>
        <strain evidence="2 3">EXF-2481</strain>
    </source>
</reference>
<evidence type="ECO:0000313" key="3">
    <source>
        <dbReference type="Proteomes" id="UP000030641"/>
    </source>
</evidence>
<dbReference type="RefSeq" id="XP_013346786.1">
    <property type="nucleotide sequence ID" value="XM_013491332.1"/>
</dbReference>
<dbReference type="HOGENOM" id="CLU_2372443_0_0_1"/>
<dbReference type="GO" id="GO:0005975">
    <property type="term" value="P:carbohydrate metabolic process"/>
    <property type="evidence" value="ECO:0007669"/>
    <property type="project" value="InterPro"/>
</dbReference>
<name>A0A074YPN1_AURSE</name>
<dbReference type="InParanoid" id="A0A074YPN1"/>
<accession>A0A074YPN1</accession>
<protein>
    <submittedName>
        <fullName evidence="2">Glycoside hydrolase family 13 protein</fullName>
    </submittedName>
</protein>
<keyword evidence="3" id="KW-1185">Reference proteome</keyword>
<sequence length="95" mass="11019">MGDVMRELQLKARDHGRLPMQWNKSHNAGFSAEGTQLWMTINRDYVDWNVASQADDSNSVLANWRKMLSLRKEYIYLLTYSSYTPLCEGDTGKRS</sequence>
<dbReference type="Gene3D" id="3.20.20.80">
    <property type="entry name" value="Glycosidases"/>
    <property type="match status" value="1"/>
</dbReference>
<dbReference type="InterPro" id="IPR006047">
    <property type="entry name" value="GH13_cat_dom"/>
</dbReference>
<dbReference type="GO" id="GO:0016787">
    <property type="term" value="F:hydrolase activity"/>
    <property type="evidence" value="ECO:0007669"/>
    <property type="project" value="UniProtKB-KW"/>
</dbReference>
<dbReference type="Pfam" id="PF00128">
    <property type="entry name" value="Alpha-amylase"/>
    <property type="match status" value="1"/>
</dbReference>
<dbReference type="AlphaFoldDB" id="A0A074YPN1"/>
<proteinExistence type="predicted"/>
<dbReference type="GeneID" id="25365614"/>
<dbReference type="OrthoDB" id="1740265at2759"/>
<dbReference type="Proteomes" id="UP000030641">
    <property type="component" value="Unassembled WGS sequence"/>
</dbReference>
<dbReference type="SUPFAM" id="SSF51445">
    <property type="entry name" value="(Trans)glycosidases"/>
    <property type="match status" value="1"/>
</dbReference>